<dbReference type="AlphaFoldDB" id="A0A6H0WL59"/>
<evidence type="ECO:0000313" key="3">
    <source>
        <dbReference type="Proteomes" id="UP000501914"/>
    </source>
</evidence>
<keyword evidence="1" id="KW-1133">Transmembrane helix</keyword>
<name>A0A6H0WL59_9BACI</name>
<dbReference type="RefSeq" id="WP_167872661.1">
    <property type="nucleotide sequence ID" value="NZ_CP048852.1"/>
</dbReference>
<dbReference type="EMBL" id="CP048852">
    <property type="protein sequence ID" value="QIW80257.1"/>
    <property type="molecule type" value="Genomic_DNA"/>
</dbReference>
<protein>
    <submittedName>
        <fullName evidence="2">Uncharacterized protein</fullName>
    </submittedName>
</protein>
<feature type="transmembrane region" description="Helical" evidence="1">
    <location>
        <begin position="6"/>
        <end position="28"/>
    </location>
</feature>
<sequence length="339" mass="38954">MKKSYLLYGGSGILIGIAAVLLINIFFINKGEQSVNASKIDPIEDKIFFIYSNPLIKKSALISTSQGEKFNKRYFNVPDIPYIQKKADSSNDIVLLAEHEPYYYTLNNNKIKEHRLSNPFAFWYEGKNVSVKAYNVDTNGNELKIKDKQFNKKYSLTLPSLVTMGANDGKYIYVIQSMSIYVIDRKTEEIIKNLGLASYADLFDHSDNDIVASSDHELTVIEKGSWKSKFLKYPDDLEQADAVHYDKISGKFYVTYINKSGNTGLLEINKDFSFEIYDLKFPYMNAQFKDQKLYVISQEENKKGIGGYMGIFDIRTKKKLKEFNLPEETTKVQDFLILD</sequence>
<dbReference type="SUPFAM" id="SSF50974">
    <property type="entry name" value="Nitrous oxide reductase, N-terminal domain"/>
    <property type="match status" value="1"/>
</dbReference>
<evidence type="ECO:0000256" key="1">
    <source>
        <dbReference type="SAM" id="Phobius"/>
    </source>
</evidence>
<organism evidence="2 3">
    <name type="scientific">Bacillus tequilensis</name>
    <dbReference type="NCBI Taxonomy" id="227866"/>
    <lineage>
        <taxon>Bacteria</taxon>
        <taxon>Bacillati</taxon>
        <taxon>Bacillota</taxon>
        <taxon>Bacilli</taxon>
        <taxon>Bacillales</taxon>
        <taxon>Bacillaceae</taxon>
        <taxon>Bacillus</taxon>
    </lineage>
</organism>
<keyword evidence="1" id="KW-0812">Transmembrane</keyword>
<dbReference type="InterPro" id="IPR011045">
    <property type="entry name" value="N2O_reductase_N"/>
</dbReference>
<dbReference type="KEGG" id="bteq:G4P54_10825"/>
<accession>A0A6H0WL59</accession>
<keyword evidence="1" id="KW-0472">Membrane</keyword>
<proteinExistence type="predicted"/>
<keyword evidence="3" id="KW-1185">Reference proteome</keyword>
<gene>
    <name evidence="2" type="ORF">G4P54_10825</name>
</gene>
<reference evidence="2 3" key="1">
    <citation type="submission" date="2020-02" db="EMBL/GenBank/DDBJ databases">
        <title>Genome sequencing, annotation and comparative genomic analysis of Bacillus tequilensis EA-CB0015, an effective biological control agent against Pseudocercospora fijiensis in banana plants.</title>
        <authorList>
            <person name="Cuellar-Gaviria T.Z."/>
            <person name="Ju K.-S."/>
            <person name="Villegas-Escobar V."/>
        </authorList>
    </citation>
    <scope>NUCLEOTIDE SEQUENCE [LARGE SCALE GENOMIC DNA]</scope>
    <source>
        <strain evidence="2 3">EA-CB0015</strain>
    </source>
</reference>
<evidence type="ECO:0000313" key="2">
    <source>
        <dbReference type="EMBL" id="QIW80257.1"/>
    </source>
</evidence>
<dbReference type="Proteomes" id="UP000501914">
    <property type="component" value="Chromosome"/>
</dbReference>